<evidence type="ECO:0000256" key="1">
    <source>
        <dbReference type="SAM" id="MobiDB-lite"/>
    </source>
</evidence>
<dbReference type="Proteomes" id="UP000215914">
    <property type="component" value="Unassembled WGS sequence"/>
</dbReference>
<feature type="region of interest" description="Disordered" evidence="1">
    <location>
        <begin position="142"/>
        <end position="209"/>
    </location>
</feature>
<accession>A0A9K3IXZ2</accession>
<dbReference type="AlphaFoldDB" id="A0A9K3IXZ2"/>
<dbReference type="Gramene" id="mRNA:HanXRQr2_Chr05g0205351">
    <property type="protein sequence ID" value="mRNA:HanXRQr2_Chr05g0205351"/>
    <property type="gene ID" value="HanXRQr2_Chr05g0205351"/>
</dbReference>
<dbReference type="EMBL" id="MNCJ02000320">
    <property type="protein sequence ID" value="KAF5805121.1"/>
    <property type="molecule type" value="Genomic_DNA"/>
</dbReference>
<sequence length="209" mass="23318">MLLMIRLSIQRRKLWGVLSKMSYEGSYPPTTKKLLHPYWRFLAHVYLVCISGNKSGIDTLTIRQSSGLAPVNAIVADEHDVEIIDAPHKSSESVENVDLTGIESEDDVADERMIDDTEVNENVGDSEAEVNVESLTAEAQNVEEPISVNPPHAKSVVISSAKPENVDKDPTASLPPRKHSRRDPRINREVSTETRITQELTMPVDHPFK</sequence>
<keyword evidence="3" id="KW-1185">Reference proteome</keyword>
<feature type="compositionally biased region" description="Basic and acidic residues" evidence="1">
    <location>
        <begin position="183"/>
        <end position="192"/>
    </location>
</feature>
<name>A0A9K3IXZ2_HELAN</name>
<gene>
    <name evidence="2" type="ORF">HanXRQr2_Chr05g0205351</name>
</gene>
<comment type="caution">
    <text evidence="2">The sequence shown here is derived from an EMBL/GenBank/DDBJ whole genome shotgun (WGS) entry which is preliminary data.</text>
</comment>
<evidence type="ECO:0000313" key="2">
    <source>
        <dbReference type="EMBL" id="KAF5805121.1"/>
    </source>
</evidence>
<protein>
    <submittedName>
        <fullName evidence="2">Uncharacterized protein</fullName>
    </submittedName>
</protein>
<organism evidence="2 3">
    <name type="scientific">Helianthus annuus</name>
    <name type="common">Common sunflower</name>
    <dbReference type="NCBI Taxonomy" id="4232"/>
    <lineage>
        <taxon>Eukaryota</taxon>
        <taxon>Viridiplantae</taxon>
        <taxon>Streptophyta</taxon>
        <taxon>Embryophyta</taxon>
        <taxon>Tracheophyta</taxon>
        <taxon>Spermatophyta</taxon>
        <taxon>Magnoliopsida</taxon>
        <taxon>eudicotyledons</taxon>
        <taxon>Gunneridae</taxon>
        <taxon>Pentapetalae</taxon>
        <taxon>asterids</taxon>
        <taxon>campanulids</taxon>
        <taxon>Asterales</taxon>
        <taxon>Asteraceae</taxon>
        <taxon>Asteroideae</taxon>
        <taxon>Heliantheae alliance</taxon>
        <taxon>Heliantheae</taxon>
        <taxon>Helianthus</taxon>
    </lineage>
</organism>
<proteinExistence type="predicted"/>
<reference evidence="2" key="2">
    <citation type="submission" date="2020-06" db="EMBL/GenBank/DDBJ databases">
        <title>Helianthus annuus Genome sequencing and assembly Release 2.</title>
        <authorList>
            <person name="Gouzy J."/>
            <person name="Langlade N."/>
            <person name="Munos S."/>
        </authorList>
    </citation>
    <scope>NUCLEOTIDE SEQUENCE</scope>
    <source>
        <tissue evidence="2">Leaves</tissue>
    </source>
</reference>
<evidence type="ECO:0000313" key="3">
    <source>
        <dbReference type="Proteomes" id="UP000215914"/>
    </source>
</evidence>
<reference evidence="2" key="1">
    <citation type="journal article" date="2017" name="Nature">
        <title>The sunflower genome provides insights into oil metabolism, flowering and Asterid evolution.</title>
        <authorList>
            <person name="Badouin H."/>
            <person name="Gouzy J."/>
            <person name="Grassa C.J."/>
            <person name="Murat F."/>
            <person name="Staton S.E."/>
            <person name="Cottret L."/>
            <person name="Lelandais-Briere C."/>
            <person name="Owens G.L."/>
            <person name="Carrere S."/>
            <person name="Mayjonade B."/>
            <person name="Legrand L."/>
            <person name="Gill N."/>
            <person name="Kane N.C."/>
            <person name="Bowers J.E."/>
            <person name="Hubner S."/>
            <person name="Bellec A."/>
            <person name="Berard A."/>
            <person name="Berges H."/>
            <person name="Blanchet N."/>
            <person name="Boniface M.C."/>
            <person name="Brunel D."/>
            <person name="Catrice O."/>
            <person name="Chaidir N."/>
            <person name="Claudel C."/>
            <person name="Donnadieu C."/>
            <person name="Faraut T."/>
            <person name="Fievet G."/>
            <person name="Helmstetter N."/>
            <person name="King M."/>
            <person name="Knapp S.J."/>
            <person name="Lai Z."/>
            <person name="Le Paslier M.C."/>
            <person name="Lippi Y."/>
            <person name="Lorenzon L."/>
            <person name="Mandel J.R."/>
            <person name="Marage G."/>
            <person name="Marchand G."/>
            <person name="Marquand E."/>
            <person name="Bret-Mestries E."/>
            <person name="Morien E."/>
            <person name="Nambeesan S."/>
            <person name="Nguyen T."/>
            <person name="Pegot-Espagnet P."/>
            <person name="Pouilly N."/>
            <person name="Raftis F."/>
            <person name="Sallet E."/>
            <person name="Schiex T."/>
            <person name="Thomas J."/>
            <person name="Vandecasteele C."/>
            <person name="Vares D."/>
            <person name="Vear F."/>
            <person name="Vautrin S."/>
            <person name="Crespi M."/>
            <person name="Mangin B."/>
            <person name="Burke J.M."/>
            <person name="Salse J."/>
            <person name="Munos S."/>
            <person name="Vincourt P."/>
            <person name="Rieseberg L.H."/>
            <person name="Langlade N.B."/>
        </authorList>
    </citation>
    <scope>NUCLEOTIDE SEQUENCE</scope>
    <source>
        <tissue evidence="2">Leaves</tissue>
    </source>
</reference>